<dbReference type="EMBL" id="JAUSRB010000001">
    <property type="protein sequence ID" value="MDP9861373.1"/>
    <property type="molecule type" value="Genomic_DNA"/>
</dbReference>
<sequence>MDPQSNDYGTGVAMTDYTTYTLWIVEGDTGQHSAGEDLFSPDSPIAYSDLGPAALLWLTEHGYQDPGRRVVVTPAGRFPGGGVVIASYDVAL</sequence>
<comment type="caution">
    <text evidence="1">The sequence shown here is derived from an EMBL/GenBank/DDBJ whole genome shotgun (WGS) entry which is preliminary data.</text>
</comment>
<name>A0ABT9QWK8_9ACTN</name>
<dbReference type="Proteomes" id="UP001230426">
    <property type="component" value="Unassembled WGS sequence"/>
</dbReference>
<reference evidence="1 2" key="1">
    <citation type="submission" date="2023-07" db="EMBL/GenBank/DDBJ databases">
        <title>Sequencing the genomes of 1000 actinobacteria strains.</title>
        <authorList>
            <person name="Klenk H.-P."/>
        </authorList>
    </citation>
    <scope>NUCLEOTIDE SEQUENCE [LARGE SCALE GENOMIC DNA]</scope>
    <source>
        <strain evidence="1 2">DSM 44109</strain>
    </source>
</reference>
<evidence type="ECO:0000313" key="1">
    <source>
        <dbReference type="EMBL" id="MDP9861373.1"/>
    </source>
</evidence>
<protein>
    <submittedName>
        <fullName evidence="1">Uncharacterized protein</fullName>
    </submittedName>
</protein>
<keyword evidence="2" id="KW-1185">Reference proteome</keyword>
<accession>A0ABT9QWK8</accession>
<gene>
    <name evidence="1" type="ORF">J2S55_000632</name>
</gene>
<evidence type="ECO:0000313" key="2">
    <source>
        <dbReference type="Proteomes" id="UP001230426"/>
    </source>
</evidence>
<dbReference type="RefSeq" id="WP_306857133.1">
    <property type="nucleotide sequence ID" value="NZ_JAUSRB010000001.1"/>
</dbReference>
<proteinExistence type="predicted"/>
<organism evidence="1 2">
    <name type="scientific">Streptosporangium brasiliense</name>
    <dbReference type="NCBI Taxonomy" id="47480"/>
    <lineage>
        <taxon>Bacteria</taxon>
        <taxon>Bacillati</taxon>
        <taxon>Actinomycetota</taxon>
        <taxon>Actinomycetes</taxon>
        <taxon>Streptosporangiales</taxon>
        <taxon>Streptosporangiaceae</taxon>
        <taxon>Streptosporangium</taxon>
    </lineage>
</organism>